<gene>
    <name evidence="2" type="ORF">PARMNEM_LOCUS12978</name>
</gene>
<name>A0AAV1LDR3_9NEOP</name>
<protein>
    <submittedName>
        <fullName evidence="2">Uncharacterized protein</fullName>
    </submittedName>
</protein>
<evidence type="ECO:0000256" key="1">
    <source>
        <dbReference type="SAM" id="SignalP"/>
    </source>
</evidence>
<evidence type="ECO:0000313" key="3">
    <source>
        <dbReference type="Proteomes" id="UP001314205"/>
    </source>
</evidence>
<dbReference type="AlphaFoldDB" id="A0AAV1LDR3"/>
<dbReference type="EMBL" id="CAVLGL010000088">
    <property type="protein sequence ID" value="CAK1593145.1"/>
    <property type="molecule type" value="Genomic_DNA"/>
</dbReference>
<feature type="signal peptide" evidence="1">
    <location>
        <begin position="1"/>
        <end position="19"/>
    </location>
</feature>
<keyword evidence="3" id="KW-1185">Reference proteome</keyword>
<dbReference type="Proteomes" id="UP001314205">
    <property type="component" value="Unassembled WGS sequence"/>
</dbReference>
<reference evidence="2 3" key="1">
    <citation type="submission" date="2023-11" db="EMBL/GenBank/DDBJ databases">
        <authorList>
            <person name="Hedman E."/>
            <person name="Englund M."/>
            <person name="Stromberg M."/>
            <person name="Nyberg Akerstrom W."/>
            <person name="Nylinder S."/>
            <person name="Jareborg N."/>
            <person name="Kallberg Y."/>
            <person name="Kronander E."/>
        </authorList>
    </citation>
    <scope>NUCLEOTIDE SEQUENCE [LARGE SCALE GENOMIC DNA]</scope>
</reference>
<feature type="chain" id="PRO_5043415714" evidence="1">
    <location>
        <begin position="20"/>
        <end position="370"/>
    </location>
</feature>
<accession>A0AAV1LDR3</accession>
<keyword evidence="1" id="KW-0732">Signal</keyword>
<sequence length="370" mass="39523">MNIKPVLLALGLLLCKIQAQICGYGDPTIVTSSISGLAPTNCPQLISAPQVLTTPLFGTTTTDNSLSNTLAKVLQLLVVSDLIQSTLKTIVGLCCAPCSNSICEPFISQPIVCKPTIDVITPVTECIQPPCCPVIECIPSCSPTRIIEYVQPPCSPLIEYIPSYTPVAEYIQPPCSPVIEYIQSCSPLIDYTSPCGPVIDWAPQCGPVIDYTPSYGTVFECTPSCGQFIEPLPNFYGGITECISPMNNLPTIPAAVSNCCGGVPEFICPVTNVGPLYTQSFSSNNFGGPIQMPPQVPNCCNYFPDIISPVCNTGLVPTEILLPSAIPAQIICNIESIPISLPQVSMNVEPLPCGFGCNQFTPNSYFYFTE</sequence>
<comment type="caution">
    <text evidence="2">The sequence shown here is derived from an EMBL/GenBank/DDBJ whole genome shotgun (WGS) entry which is preliminary data.</text>
</comment>
<evidence type="ECO:0000313" key="2">
    <source>
        <dbReference type="EMBL" id="CAK1593145.1"/>
    </source>
</evidence>
<proteinExistence type="predicted"/>
<organism evidence="2 3">
    <name type="scientific">Parnassius mnemosyne</name>
    <name type="common">clouded apollo</name>
    <dbReference type="NCBI Taxonomy" id="213953"/>
    <lineage>
        <taxon>Eukaryota</taxon>
        <taxon>Metazoa</taxon>
        <taxon>Ecdysozoa</taxon>
        <taxon>Arthropoda</taxon>
        <taxon>Hexapoda</taxon>
        <taxon>Insecta</taxon>
        <taxon>Pterygota</taxon>
        <taxon>Neoptera</taxon>
        <taxon>Endopterygota</taxon>
        <taxon>Lepidoptera</taxon>
        <taxon>Glossata</taxon>
        <taxon>Ditrysia</taxon>
        <taxon>Papilionoidea</taxon>
        <taxon>Papilionidae</taxon>
        <taxon>Parnassiinae</taxon>
        <taxon>Parnassini</taxon>
        <taxon>Parnassius</taxon>
        <taxon>Driopa</taxon>
    </lineage>
</organism>